<dbReference type="OrthoDB" id="742917at2"/>
<evidence type="ECO:0000313" key="4">
    <source>
        <dbReference type="Proteomes" id="UP000186106"/>
    </source>
</evidence>
<organism evidence="3 4">
    <name type="scientific">Chryseobacterium joostei</name>
    <dbReference type="NCBI Taxonomy" id="112234"/>
    <lineage>
        <taxon>Bacteria</taxon>
        <taxon>Pseudomonadati</taxon>
        <taxon>Bacteroidota</taxon>
        <taxon>Flavobacteriia</taxon>
        <taxon>Flavobacteriales</taxon>
        <taxon>Weeksellaceae</taxon>
        <taxon>Chryseobacterium group</taxon>
        <taxon>Chryseobacterium</taxon>
    </lineage>
</organism>
<dbReference type="Proteomes" id="UP000186106">
    <property type="component" value="Unassembled WGS sequence"/>
</dbReference>
<accession>A0A1N7J690</accession>
<gene>
    <name evidence="2" type="ORF">EG359_19960</name>
    <name evidence="3" type="ORF">SAMN05421768_107364</name>
</gene>
<dbReference type="RefSeq" id="WP_076356695.1">
    <property type="nucleotide sequence ID" value="NZ_CP033926.1"/>
</dbReference>
<keyword evidence="5" id="KW-1185">Reference proteome</keyword>
<keyword evidence="1" id="KW-0472">Membrane</keyword>
<dbReference type="EMBL" id="FTNZ01000007">
    <property type="protein sequence ID" value="SIS44756.1"/>
    <property type="molecule type" value="Genomic_DNA"/>
</dbReference>
<feature type="transmembrane region" description="Helical" evidence="1">
    <location>
        <begin position="93"/>
        <end position="121"/>
    </location>
</feature>
<keyword evidence="1" id="KW-0812">Transmembrane</keyword>
<dbReference type="AlphaFoldDB" id="A0A1N7J690"/>
<sequence>MADSYIIQGTNVICSNMQIPGPNKIGYSRSGPNIVHKGKNQYYLTVVDKSLEESFKCKMAAKKWGGLAMLCVGIAIVGAIALTVATGGAAAPFLLAAAVASEAAVAIAVGAAVVSVGIGIYKEHTDCKALKESPDWEGGHSQVLFQKQKALLNSSFMTCKQGGRLELIVSDIAALEAGKLISSNNTKEILIQFGSQFLGGVVGGLTGGGSVPGVVMTIGFYMKFESGESNQQFNPGDDVKNSGIQYGGGITEGATKGGYQHGMSKLEAWVWKNVMFSRILNGASQESIDSAANMWGMAANAPGAIWKDFAKSAGLGFGGAIVGFAIDQGANAWERSYEDDSMIQQKKYNVMDKNNNIGVIATKR</sequence>
<evidence type="ECO:0000313" key="5">
    <source>
        <dbReference type="Proteomes" id="UP000279541"/>
    </source>
</evidence>
<keyword evidence="1" id="KW-1133">Transmembrane helix</keyword>
<feature type="transmembrane region" description="Helical" evidence="1">
    <location>
        <begin position="64"/>
        <end position="87"/>
    </location>
</feature>
<dbReference type="KEGG" id="cjt:EG359_19960"/>
<reference evidence="3 4" key="1">
    <citation type="submission" date="2017-01" db="EMBL/GenBank/DDBJ databases">
        <authorList>
            <person name="Mah S.A."/>
            <person name="Swanson W.J."/>
            <person name="Moy G.W."/>
            <person name="Vacquier V.D."/>
        </authorList>
    </citation>
    <scope>NUCLEOTIDE SEQUENCE [LARGE SCALE GENOMIC DNA]</scope>
    <source>
        <strain evidence="3 4">DSM 16927</strain>
    </source>
</reference>
<proteinExistence type="predicted"/>
<evidence type="ECO:0000313" key="3">
    <source>
        <dbReference type="EMBL" id="SIS44756.1"/>
    </source>
</evidence>
<dbReference type="EMBL" id="CP033926">
    <property type="protein sequence ID" value="AZB01738.1"/>
    <property type="molecule type" value="Genomic_DNA"/>
</dbReference>
<dbReference type="Proteomes" id="UP000279541">
    <property type="component" value="Chromosome"/>
</dbReference>
<name>A0A1N7J690_9FLAO</name>
<dbReference type="STRING" id="112234.SAMN05421768_107364"/>
<evidence type="ECO:0000256" key="1">
    <source>
        <dbReference type="SAM" id="Phobius"/>
    </source>
</evidence>
<protein>
    <submittedName>
        <fullName evidence="2">DUF4280 domain-containing protein</fullName>
    </submittedName>
</protein>
<reference evidence="2 5" key="2">
    <citation type="submission" date="2018-11" db="EMBL/GenBank/DDBJ databases">
        <title>Proposal to divide the Flavobacteriaceae and reorganize its genera based on Amino Acid Identity values calculated from whole genome sequences.</title>
        <authorList>
            <person name="Nicholson A.C."/>
            <person name="Gulvik C.A."/>
            <person name="Whitney A.M."/>
            <person name="Humrighouse B.W."/>
            <person name="Bell M."/>
            <person name="Holmes B."/>
            <person name="Steigerwalt A.G."/>
            <person name="Villarma A."/>
            <person name="Sheth M."/>
            <person name="Batra D."/>
            <person name="Pryor J."/>
            <person name="Bernardet J.-F."/>
            <person name="Hugo C."/>
            <person name="Kampfer P."/>
            <person name="Newman J."/>
            <person name="McQuiston J.R."/>
        </authorList>
    </citation>
    <scope>NUCLEOTIDE SEQUENCE [LARGE SCALE GENOMIC DNA]</scope>
    <source>
        <strain evidence="2 5">DSM 16927</strain>
    </source>
</reference>
<evidence type="ECO:0000313" key="2">
    <source>
        <dbReference type="EMBL" id="AZB01738.1"/>
    </source>
</evidence>